<dbReference type="PANTHER" id="PTHR13501:SF8">
    <property type="entry name" value="LARGE RIBOSOMAL SUBUNIT PROTEIN UL22M"/>
    <property type="match status" value="1"/>
</dbReference>
<dbReference type="InterPro" id="IPR005727">
    <property type="entry name" value="Ribosomal_uL22_bac/chlpt-type"/>
</dbReference>
<evidence type="ECO:0000256" key="4">
    <source>
        <dbReference type="ARBA" id="ARBA00022980"/>
    </source>
</evidence>
<evidence type="ECO:0000256" key="3">
    <source>
        <dbReference type="ARBA" id="ARBA00022884"/>
    </source>
</evidence>
<dbReference type="Proteomes" id="UP000594688">
    <property type="component" value="Chromosome"/>
</dbReference>
<dbReference type="SUPFAM" id="SSF54843">
    <property type="entry name" value="Ribosomal protein L22"/>
    <property type="match status" value="1"/>
</dbReference>
<evidence type="ECO:0000256" key="8">
    <source>
        <dbReference type="RuleBase" id="RU004005"/>
    </source>
</evidence>
<dbReference type="CDD" id="cd00336">
    <property type="entry name" value="Ribosomal_L22"/>
    <property type="match status" value="1"/>
</dbReference>
<evidence type="ECO:0000256" key="2">
    <source>
        <dbReference type="ARBA" id="ARBA00022730"/>
    </source>
</evidence>
<keyword evidence="4 7" id="KW-0689">Ribosomal protein</keyword>
<dbReference type="NCBIfam" id="TIGR01044">
    <property type="entry name" value="rplV_bact"/>
    <property type="match status" value="1"/>
</dbReference>
<dbReference type="InterPro" id="IPR036394">
    <property type="entry name" value="Ribosomal_uL22_sf"/>
</dbReference>
<dbReference type="GO" id="GO:0019843">
    <property type="term" value="F:rRNA binding"/>
    <property type="evidence" value="ECO:0007669"/>
    <property type="project" value="UniProtKB-UniRule"/>
</dbReference>
<dbReference type="InterPro" id="IPR018260">
    <property type="entry name" value="Ribosomal_uL22_CS"/>
</dbReference>
<proteinExistence type="inferred from homology"/>
<comment type="function">
    <text evidence="7">The globular domain of the protein is located near the polypeptide exit tunnel on the outside of the subunit, while an extended beta-hairpin is found that lines the wall of the exit tunnel in the center of the 70S ribosome.</text>
</comment>
<organism evidence="11 12">
    <name type="scientific">Candidatus Nitronauta litoralis</name>
    <dbReference type="NCBI Taxonomy" id="2705533"/>
    <lineage>
        <taxon>Bacteria</taxon>
        <taxon>Pseudomonadati</taxon>
        <taxon>Nitrospinota/Tectimicrobiota group</taxon>
        <taxon>Nitrospinota</taxon>
        <taxon>Nitrospinia</taxon>
        <taxon>Nitrospinales</taxon>
        <taxon>Nitrospinaceae</taxon>
        <taxon>Candidatus Nitronauta</taxon>
    </lineage>
</organism>
<dbReference type="GO" id="GO:0022625">
    <property type="term" value="C:cytosolic large ribosomal subunit"/>
    <property type="evidence" value="ECO:0007669"/>
    <property type="project" value="TreeGrafter"/>
</dbReference>
<dbReference type="PANTHER" id="PTHR13501">
    <property type="entry name" value="CHLOROPLAST 50S RIBOSOMAL PROTEIN L22-RELATED"/>
    <property type="match status" value="1"/>
</dbReference>
<dbReference type="GO" id="GO:0006412">
    <property type="term" value="P:translation"/>
    <property type="evidence" value="ECO:0007669"/>
    <property type="project" value="UniProtKB-UniRule"/>
</dbReference>
<gene>
    <name evidence="7 11" type="primary">rplV</name>
    <name evidence="11" type="ORF">G3M70_07615</name>
</gene>
<keyword evidence="5 7" id="KW-0687">Ribonucleoprotein</keyword>
<accession>A0A7T0G0E3</accession>
<evidence type="ECO:0000256" key="10">
    <source>
        <dbReference type="RuleBase" id="RU004008"/>
    </source>
</evidence>
<dbReference type="InterPro" id="IPR001063">
    <property type="entry name" value="Ribosomal_uL22"/>
</dbReference>
<dbReference type="PROSITE" id="PS00464">
    <property type="entry name" value="RIBOSOMAL_L22"/>
    <property type="match status" value="1"/>
</dbReference>
<dbReference type="GO" id="GO:0003735">
    <property type="term" value="F:structural constituent of ribosome"/>
    <property type="evidence" value="ECO:0007669"/>
    <property type="project" value="InterPro"/>
</dbReference>
<comment type="similarity">
    <text evidence="1 7 8">Belongs to the universal ribosomal protein uL22 family.</text>
</comment>
<dbReference type="AlphaFoldDB" id="A0A7T0G0E3"/>
<dbReference type="InterPro" id="IPR047867">
    <property type="entry name" value="Ribosomal_uL22_bac/org-type"/>
</dbReference>
<name>A0A7T0G0E3_9BACT</name>
<dbReference type="EMBL" id="CP048685">
    <property type="protein sequence ID" value="QPJ61756.1"/>
    <property type="molecule type" value="Genomic_DNA"/>
</dbReference>
<comment type="function">
    <text evidence="7 10">This protein binds specifically to 23S rRNA; its binding is stimulated by other ribosomal proteins, e.g., L4, L17, and L20. It is important during the early stages of 50S assembly. It makes multiple contacts with different domains of the 23S rRNA in the assembled 50S subunit and ribosome.</text>
</comment>
<evidence type="ECO:0000256" key="9">
    <source>
        <dbReference type="RuleBase" id="RU004006"/>
    </source>
</evidence>
<dbReference type="KEGG" id="nli:G3M70_07615"/>
<keyword evidence="2 7" id="KW-0699">rRNA-binding</keyword>
<dbReference type="Pfam" id="PF00237">
    <property type="entry name" value="Ribosomal_L22"/>
    <property type="match status" value="1"/>
</dbReference>
<evidence type="ECO:0000256" key="7">
    <source>
        <dbReference type="HAMAP-Rule" id="MF_01331"/>
    </source>
</evidence>
<evidence type="ECO:0000256" key="5">
    <source>
        <dbReference type="ARBA" id="ARBA00023274"/>
    </source>
</evidence>
<evidence type="ECO:0000313" key="11">
    <source>
        <dbReference type="EMBL" id="QPJ61756.1"/>
    </source>
</evidence>
<comment type="subunit">
    <text evidence="7 9">Part of the 50S ribosomal subunit.</text>
</comment>
<reference evidence="11 12" key="1">
    <citation type="submission" date="2020-02" db="EMBL/GenBank/DDBJ databases">
        <title>Genomic and physiological characterization of two novel Nitrospinaceae genera.</title>
        <authorList>
            <person name="Mueller A.J."/>
            <person name="Jung M.-Y."/>
            <person name="Strachan C.R."/>
            <person name="Herbold C.W."/>
            <person name="Kirkegaard R.H."/>
            <person name="Daims H."/>
        </authorList>
    </citation>
    <scope>NUCLEOTIDE SEQUENCE [LARGE SCALE GENOMIC DNA]</scope>
    <source>
        <strain evidence="11">EB</strain>
    </source>
</reference>
<evidence type="ECO:0000313" key="12">
    <source>
        <dbReference type="Proteomes" id="UP000594688"/>
    </source>
</evidence>
<keyword evidence="3 7" id="KW-0694">RNA-binding</keyword>
<dbReference type="HAMAP" id="MF_01331_B">
    <property type="entry name" value="Ribosomal_uL22_B"/>
    <property type="match status" value="1"/>
</dbReference>
<sequence>MDVRASLRQVHVSPQKARLVADMIRGRNVNDAINILAFTRKKSADIISKLLKSAIANAEENHKVVDVDDLFVKAITVDKGITMKRFMPRARGSASPIKKRHSHITIVLNER</sequence>
<evidence type="ECO:0000256" key="6">
    <source>
        <dbReference type="ARBA" id="ARBA00035207"/>
    </source>
</evidence>
<protein>
    <recommendedName>
        <fullName evidence="6 7">Large ribosomal subunit protein uL22</fullName>
    </recommendedName>
</protein>
<dbReference type="Gene3D" id="3.90.470.10">
    <property type="entry name" value="Ribosomal protein L22/L17"/>
    <property type="match status" value="1"/>
</dbReference>
<evidence type="ECO:0000256" key="1">
    <source>
        <dbReference type="ARBA" id="ARBA00009451"/>
    </source>
</evidence>